<organism evidence="4 5">
    <name type="scientific">Oncorhynchus kisutch</name>
    <name type="common">Coho salmon</name>
    <name type="synonym">Salmo kisutch</name>
    <dbReference type="NCBI Taxonomy" id="8019"/>
    <lineage>
        <taxon>Eukaryota</taxon>
        <taxon>Metazoa</taxon>
        <taxon>Chordata</taxon>
        <taxon>Craniata</taxon>
        <taxon>Vertebrata</taxon>
        <taxon>Euteleostomi</taxon>
        <taxon>Actinopterygii</taxon>
        <taxon>Neopterygii</taxon>
        <taxon>Teleostei</taxon>
        <taxon>Protacanthopterygii</taxon>
        <taxon>Salmoniformes</taxon>
        <taxon>Salmonidae</taxon>
        <taxon>Salmoninae</taxon>
        <taxon>Oncorhynchus</taxon>
    </lineage>
</organism>
<dbReference type="Proteomes" id="UP000694557">
    <property type="component" value="Unassembled WGS sequence"/>
</dbReference>
<dbReference type="AlphaFoldDB" id="A0A8C7HP34"/>
<dbReference type="Gene3D" id="3.30.40.10">
    <property type="entry name" value="Zinc/RING finger domain, C3HC4 (zinc finger)"/>
    <property type="match status" value="1"/>
</dbReference>
<evidence type="ECO:0000256" key="1">
    <source>
        <dbReference type="ARBA" id="ARBA00022723"/>
    </source>
</evidence>
<accession>A0A8C7HP34</accession>
<keyword evidence="3" id="KW-0862">Zinc</keyword>
<keyword evidence="5" id="KW-1185">Reference proteome</keyword>
<evidence type="ECO:0000313" key="4">
    <source>
        <dbReference type="Ensembl" id="ENSOKIP00005060391.1"/>
    </source>
</evidence>
<reference evidence="4" key="2">
    <citation type="submission" date="2025-09" db="UniProtKB">
        <authorList>
            <consortium name="Ensembl"/>
        </authorList>
    </citation>
    <scope>IDENTIFICATION</scope>
</reference>
<evidence type="ECO:0008006" key="6">
    <source>
        <dbReference type="Google" id="ProtNLM"/>
    </source>
</evidence>
<evidence type="ECO:0000256" key="3">
    <source>
        <dbReference type="ARBA" id="ARBA00022833"/>
    </source>
</evidence>
<name>A0A8C7HP34_ONCKI</name>
<dbReference type="GO" id="GO:0008270">
    <property type="term" value="F:zinc ion binding"/>
    <property type="evidence" value="ECO:0007669"/>
    <property type="project" value="UniProtKB-KW"/>
</dbReference>
<evidence type="ECO:0000256" key="2">
    <source>
        <dbReference type="ARBA" id="ARBA00022771"/>
    </source>
</evidence>
<protein>
    <recommendedName>
        <fullName evidence="6">RING-type domain-containing protein</fullName>
    </recommendedName>
</protein>
<dbReference type="SUPFAM" id="SSF57850">
    <property type="entry name" value="RING/U-box"/>
    <property type="match status" value="1"/>
</dbReference>
<proteinExistence type="predicted"/>
<dbReference type="PANTHER" id="PTHR25465:SF14">
    <property type="entry name" value="E3 UBIQUITIN-PROTEIN LIGASE TRIM65"/>
    <property type="match status" value="1"/>
</dbReference>
<dbReference type="InterPro" id="IPR051051">
    <property type="entry name" value="E3_ubiq-ligase_TRIM/RNF"/>
</dbReference>
<reference evidence="4" key="1">
    <citation type="submission" date="2025-08" db="UniProtKB">
        <authorList>
            <consortium name="Ensembl"/>
        </authorList>
    </citation>
    <scope>IDENTIFICATION</scope>
</reference>
<keyword evidence="1" id="KW-0479">Metal-binding</keyword>
<evidence type="ECO:0000313" key="5">
    <source>
        <dbReference type="Proteomes" id="UP000694557"/>
    </source>
</evidence>
<dbReference type="GeneTree" id="ENSGT00970000197626"/>
<dbReference type="Pfam" id="PF15227">
    <property type="entry name" value="zf-C3HC4_4"/>
    <property type="match status" value="1"/>
</dbReference>
<keyword evidence="2" id="KW-0863">Zinc-finger</keyword>
<sequence>MATAILVEQDLFNCPICLDMKDPVTMPCGQRHCMGRIQGLWEKEDLRGGQICPHCKESVTKPWPILNRNTLVAEMVAKLNKTAAPFIEDMVACDFSFRGDNKAVILPGVSGLLL</sequence>
<dbReference type="Ensembl" id="ENSOKIT00005064209.1">
    <property type="protein sequence ID" value="ENSOKIP00005060391.1"/>
    <property type="gene ID" value="ENSOKIG00005025926.1"/>
</dbReference>
<dbReference type="PANTHER" id="PTHR25465">
    <property type="entry name" value="B-BOX DOMAIN CONTAINING"/>
    <property type="match status" value="1"/>
</dbReference>
<dbReference type="InterPro" id="IPR013083">
    <property type="entry name" value="Znf_RING/FYVE/PHD"/>
</dbReference>